<dbReference type="PROSITE" id="PS51257">
    <property type="entry name" value="PROKAR_LIPOPROTEIN"/>
    <property type="match status" value="1"/>
</dbReference>
<name>A0ABS0F5X3_9BACL</name>
<accession>A0ABS0F5X3</accession>
<dbReference type="RefSeq" id="WP_067848099.1">
    <property type="nucleotide sequence ID" value="NZ_JADPKZ010000047.1"/>
</dbReference>
<keyword evidence="3" id="KW-1185">Reference proteome</keyword>
<sequence length="174" mass="18947">MPSRRALSAVSLLAVLSLTGAVAGCGREFDVHPSALVGQALPSSIADPPTSVELAHYQMRNPHFNVLSHGSTLNIWSDDHGWNGHRVDLYYAPAAIVTAYHGDYTLKSNAHLQRIASVPIRKNQTWFAAWNVGAYKLPDGFYLLAKTDVGQATIEKVVWQQGHYVEGGVDSPVQ</sequence>
<gene>
    <name evidence="2" type="ORF">IW967_12575</name>
</gene>
<evidence type="ECO:0000256" key="1">
    <source>
        <dbReference type="SAM" id="SignalP"/>
    </source>
</evidence>
<evidence type="ECO:0000313" key="2">
    <source>
        <dbReference type="EMBL" id="MBF8378690.1"/>
    </source>
</evidence>
<feature type="signal peptide" evidence="1">
    <location>
        <begin position="1"/>
        <end position="23"/>
    </location>
</feature>
<protein>
    <submittedName>
        <fullName evidence="2">Uncharacterized protein</fullName>
    </submittedName>
</protein>
<dbReference type="Proteomes" id="UP000642910">
    <property type="component" value="Unassembled WGS sequence"/>
</dbReference>
<feature type="chain" id="PRO_5045519389" evidence="1">
    <location>
        <begin position="24"/>
        <end position="174"/>
    </location>
</feature>
<dbReference type="EMBL" id="JADPKZ010000047">
    <property type="protein sequence ID" value="MBF8378690.1"/>
    <property type="molecule type" value="Genomic_DNA"/>
</dbReference>
<reference evidence="2 3" key="1">
    <citation type="submission" date="2020-11" db="EMBL/GenBank/DDBJ databases">
        <title>Genomic insight of Alicyclobacillus mali FL 18 reveals a new arsenic-resistant strain, with potential in environmental biotechnology.</title>
        <authorList>
            <person name="Fiorentino G."/>
            <person name="Gallo G."/>
            <person name="Aulitto M."/>
        </authorList>
    </citation>
    <scope>NUCLEOTIDE SEQUENCE [LARGE SCALE GENOMIC DNA]</scope>
    <source>
        <strain evidence="2 3">FL 18</strain>
    </source>
</reference>
<keyword evidence="1" id="KW-0732">Signal</keyword>
<proteinExistence type="predicted"/>
<organism evidence="2 3">
    <name type="scientific">Alicyclobacillus mali</name>
    <name type="common">ex Roth et al. 2021</name>
    <dbReference type="NCBI Taxonomy" id="1123961"/>
    <lineage>
        <taxon>Bacteria</taxon>
        <taxon>Bacillati</taxon>
        <taxon>Bacillota</taxon>
        <taxon>Bacilli</taxon>
        <taxon>Bacillales</taxon>
        <taxon>Alicyclobacillaceae</taxon>
        <taxon>Alicyclobacillus</taxon>
    </lineage>
</organism>
<comment type="caution">
    <text evidence="2">The sequence shown here is derived from an EMBL/GenBank/DDBJ whole genome shotgun (WGS) entry which is preliminary data.</text>
</comment>
<evidence type="ECO:0000313" key="3">
    <source>
        <dbReference type="Proteomes" id="UP000642910"/>
    </source>
</evidence>